<evidence type="ECO:0000256" key="4">
    <source>
        <dbReference type="ARBA" id="ARBA00022989"/>
    </source>
</evidence>
<dbReference type="RefSeq" id="WP_255159282.1">
    <property type="nucleotide sequence ID" value="NZ_CP101497.1"/>
</dbReference>
<gene>
    <name evidence="7" type="ORF">NNL39_10800</name>
</gene>
<feature type="transmembrane region" description="Helical" evidence="6">
    <location>
        <begin position="156"/>
        <end position="179"/>
    </location>
</feature>
<dbReference type="Pfam" id="PF03706">
    <property type="entry name" value="LPG_synthase_TM"/>
    <property type="match status" value="1"/>
</dbReference>
<evidence type="ECO:0000313" key="8">
    <source>
        <dbReference type="Proteomes" id="UP001060039"/>
    </source>
</evidence>
<reference evidence="7" key="1">
    <citation type="submission" date="2022-07" db="EMBL/GenBank/DDBJ databases">
        <title>Taxonomic analysis of Microcella humidisoli nov. sp., isolated from riverside soil.</title>
        <authorList>
            <person name="Molina K.M."/>
            <person name="Kim S.B."/>
        </authorList>
    </citation>
    <scope>NUCLEOTIDE SEQUENCE</scope>
    <source>
        <strain evidence="7">MMS21-STM10</strain>
    </source>
</reference>
<keyword evidence="5 6" id="KW-0472">Membrane</keyword>
<proteinExistence type="predicted"/>
<name>A0ABY5FV09_9MICO</name>
<comment type="subcellular location">
    <subcellularLocation>
        <location evidence="1">Cell membrane</location>
        <topology evidence="1">Multi-pass membrane protein</topology>
    </subcellularLocation>
</comment>
<dbReference type="PANTHER" id="PTHR40277:SF1">
    <property type="entry name" value="BLL5419 PROTEIN"/>
    <property type="match status" value="1"/>
</dbReference>
<sequence>MAPQGLGRRALVVAAQALVTIGLLALLWQVADGADALAVLLSVNPWWIAAALAALTLHTVLAAERWRLTAGALGLPLARGHALREYYLAQLVNSTVPGGVVGDAGRAVRSREQAGLAVAAQAVVVERFAGQVALLATMALAVTITTLVPGGLEWPLWMLGLAAALTLGSLALVGVLLAARWLPGRVGPRVAELSRTAAVALVGRRSLPPQLALSAGTTACILLAFWFCTIAVGLSLPFGAIVTLVPLILLTMLVPITISGWGLREGAAAALLPLAGATASASLAASVVFGLVGLVAVLPGLLGVWARPRGGAERSTP</sequence>
<feature type="transmembrane region" description="Helical" evidence="6">
    <location>
        <begin position="270"/>
        <end position="298"/>
    </location>
</feature>
<keyword evidence="8" id="KW-1185">Reference proteome</keyword>
<evidence type="ECO:0000313" key="7">
    <source>
        <dbReference type="EMBL" id="UTT62140.1"/>
    </source>
</evidence>
<evidence type="ECO:0000256" key="6">
    <source>
        <dbReference type="SAM" id="Phobius"/>
    </source>
</evidence>
<dbReference type="InterPro" id="IPR022791">
    <property type="entry name" value="L-PG_synthase/AglD"/>
</dbReference>
<feature type="transmembrane region" description="Helical" evidence="6">
    <location>
        <begin position="132"/>
        <end position="150"/>
    </location>
</feature>
<organism evidence="7 8">
    <name type="scientific">Microcella humidisoli</name>
    <dbReference type="NCBI Taxonomy" id="2963406"/>
    <lineage>
        <taxon>Bacteria</taxon>
        <taxon>Bacillati</taxon>
        <taxon>Actinomycetota</taxon>
        <taxon>Actinomycetes</taxon>
        <taxon>Micrococcales</taxon>
        <taxon>Microbacteriaceae</taxon>
        <taxon>Microcella</taxon>
    </lineage>
</organism>
<keyword evidence="2" id="KW-1003">Cell membrane</keyword>
<protein>
    <submittedName>
        <fullName evidence="7">Flippase-like domain-containing protein</fullName>
    </submittedName>
</protein>
<evidence type="ECO:0000256" key="5">
    <source>
        <dbReference type="ARBA" id="ARBA00023136"/>
    </source>
</evidence>
<keyword evidence="4 6" id="KW-1133">Transmembrane helix</keyword>
<dbReference type="EMBL" id="CP101497">
    <property type="protein sequence ID" value="UTT62140.1"/>
    <property type="molecule type" value="Genomic_DNA"/>
</dbReference>
<feature type="transmembrane region" description="Helical" evidence="6">
    <location>
        <begin position="238"/>
        <end position="258"/>
    </location>
</feature>
<evidence type="ECO:0000256" key="2">
    <source>
        <dbReference type="ARBA" id="ARBA00022475"/>
    </source>
</evidence>
<accession>A0ABY5FV09</accession>
<dbReference type="PANTHER" id="PTHR40277">
    <property type="entry name" value="BLL5419 PROTEIN"/>
    <property type="match status" value="1"/>
</dbReference>
<keyword evidence="3 6" id="KW-0812">Transmembrane</keyword>
<evidence type="ECO:0000256" key="1">
    <source>
        <dbReference type="ARBA" id="ARBA00004651"/>
    </source>
</evidence>
<feature type="transmembrane region" description="Helical" evidence="6">
    <location>
        <begin position="211"/>
        <end position="232"/>
    </location>
</feature>
<feature type="transmembrane region" description="Helical" evidence="6">
    <location>
        <begin position="43"/>
        <end position="63"/>
    </location>
</feature>
<evidence type="ECO:0000256" key="3">
    <source>
        <dbReference type="ARBA" id="ARBA00022692"/>
    </source>
</evidence>
<dbReference type="Proteomes" id="UP001060039">
    <property type="component" value="Chromosome"/>
</dbReference>